<evidence type="ECO:0000313" key="2">
    <source>
        <dbReference type="EMBL" id="MFD2512653.1"/>
    </source>
</evidence>
<reference evidence="3" key="1">
    <citation type="journal article" date="2019" name="Int. J. Syst. Evol. Microbiol.">
        <title>The Global Catalogue of Microorganisms (GCM) 10K type strain sequencing project: providing services to taxonomists for standard genome sequencing and annotation.</title>
        <authorList>
            <consortium name="The Broad Institute Genomics Platform"/>
            <consortium name="The Broad Institute Genome Sequencing Center for Infectious Disease"/>
            <person name="Wu L."/>
            <person name="Ma J."/>
        </authorList>
    </citation>
    <scope>NUCLEOTIDE SEQUENCE [LARGE SCALE GENOMIC DNA]</scope>
    <source>
        <strain evidence="3">KCTC 42498</strain>
    </source>
</reference>
<keyword evidence="1" id="KW-0732">Signal</keyword>
<dbReference type="InterPro" id="IPR035986">
    <property type="entry name" value="PKD_dom_sf"/>
</dbReference>
<dbReference type="NCBIfam" id="TIGR04131">
    <property type="entry name" value="Bac_Flav_CTERM"/>
    <property type="match status" value="1"/>
</dbReference>
<dbReference type="InterPro" id="IPR026341">
    <property type="entry name" value="T9SS_type_B"/>
</dbReference>
<sequence>MLKVLLNIFFTLITCSVFAQGGTPCFKAYSSNGQEISTFCVDQEITFQDCGNTVPDEQEYYVFDYKSGTAIPTNLTTEKKHIFRTPGRYRVLHIGNYGGTTLTDTVSRVFEVKASPNPEFTVTPCTGNTVSVEISDTNYDKYIVDFGDGSLPATLQPSSEYQYKYNNGGTFTITVMGQYSGISCNNVSQKQTTLLPSPPTPRIQSLTVLQQAASGEIQLALQQLQPGFGYVIEEGDVRSGYQPVATIENISQAALTYSLKSINTETGKLYRVRPKDACNSNIPVFSNFLSSIKLAATSGNEEAILNWSTPSNIYKSFELYKDGALLQTLPGLMSGYIDSGLSCGEMPIYTIKGIAENGGISTSVTQRVQITSSIKPTAPYLLTSFDSDNQIILSVSLLQGKQAQRIELEKSIDGTPYKPLATVQQPTYKDANPELKPVCYRTTYTDPCNNTSAFSNVSCPIILKAEKLEDGAVKLDWSGYAGFPNGVKHYVVELLDDNGNVVQSYQVSGTSYTDRNLSEELQLLRYRIRATSNSGSEETYSNTVELEQEVQLHVPSAFTPNSDGLNDTFEVKGKLFSNFSIRIYNSLGNVVYQSTDAGAGWDGTYKGEKLPVGAYAYEITVKTSFGATKRRTGTVTLIR</sequence>
<protein>
    <submittedName>
        <fullName evidence="2">Gliding motility-associated C-terminal domain-containing protein</fullName>
    </submittedName>
</protein>
<dbReference type="RefSeq" id="WP_377502969.1">
    <property type="nucleotide sequence ID" value="NZ_JBHULU010000002.1"/>
</dbReference>
<keyword evidence="3" id="KW-1185">Reference proteome</keyword>
<organism evidence="2 3">
    <name type="scientific">Pontibacter locisalis</name>
    <dbReference type="NCBI Taxonomy" id="1719035"/>
    <lineage>
        <taxon>Bacteria</taxon>
        <taxon>Pseudomonadati</taxon>
        <taxon>Bacteroidota</taxon>
        <taxon>Cytophagia</taxon>
        <taxon>Cytophagales</taxon>
        <taxon>Hymenobacteraceae</taxon>
        <taxon>Pontibacter</taxon>
    </lineage>
</organism>
<feature type="chain" id="PRO_5046401312" evidence="1">
    <location>
        <begin position="20"/>
        <end position="639"/>
    </location>
</feature>
<evidence type="ECO:0000313" key="3">
    <source>
        <dbReference type="Proteomes" id="UP001597544"/>
    </source>
</evidence>
<accession>A0ABW5IGY2</accession>
<dbReference type="InterPro" id="IPR013783">
    <property type="entry name" value="Ig-like_fold"/>
</dbReference>
<dbReference type="Gene3D" id="2.60.40.10">
    <property type="entry name" value="Immunoglobulins"/>
    <property type="match status" value="2"/>
</dbReference>
<dbReference type="Proteomes" id="UP001597544">
    <property type="component" value="Unassembled WGS sequence"/>
</dbReference>
<gene>
    <name evidence="2" type="ORF">ACFSRY_02130</name>
</gene>
<proteinExistence type="predicted"/>
<name>A0ABW5IGY2_9BACT</name>
<feature type="signal peptide" evidence="1">
    <location>
        <begin position="1"/>
        <end position="19"/>
    </location>
</feature>
<evidence type="ECO:0000256" key="1">
    <source>
        <dbReference type="SAM" id="SignalP"/>
    </source>
</evidence>
<comment type="caution">
    <text evidence="2">The sequence shown here is derived from an EMBL/GenBank/DDBJ whole genome shotgun (WGS) entry which is preliminary data.</text>
</comment>
<dbReference type="Pfam" id="PF13585">
    <property type="entry name" value="CHU_C"/>
    <property type="match status" value="1"/>
</dbReference>
<dbReference type="EMBL" id="JBHULU010000002">
    <property type="protein sequence ID" value="MFD2512653.1"/>
    <property type="molecule type" value="Genomic_DNA"/>
</dbReference>
<dbReference type="SUPFAM" id="SSF49299">
    <property type="entry name" value="PKD domain"/>
    <property type="match status" value="1"/>
</dbReference>